<keyword evidence="3" id="KW-0479">Metal-binding</keyword>
<comment type="caution">
    <text evidence="6">The sequence shown here is derived from an EMBL/GenBank/DDBJ whole genome shotgun (WGS) entry which is preliminary data.</text>
</comment>
<dbReference type="SFLD" id="SFLDS00001">
    <property type="entry name" value="Enolase"/>
    <property type="match status" value="1"/>
</dbReference>
<accession>A0A9N9YRX7</accession>
<dbReference type="SFLD" id="SFLDG00180">
    <property type="entry name" value="muconate_cycloisomerase"/>
    <property type="match status" value="1"/>
</dbReference>
<evidence type="ECO:0000313" key="6">
    <source>
        <dbReference type="EMBL" id="CAH0041844.1"/>
    </source>
</evidence>
<dbReference type="InterPro" id="IPR036849">
    <property type="entry name" value="Enolase-like_C_sf"/>
</dbReference>
<reference evidence="6" key="1">
    <citation type="submission" date="2021-10" db="EMBL/GenBank/DDBJ databases">
        <authorList>
            <person name="Piombo E."/>
        </authorList>
    </citation>
    <scope>NUCLEOTIDE SEQUENCE</scope>
</reference>
<comment type="similarity">
    <text evidence="2">Belongs to the mandelate racemase/muconate lactonizing enzyme family.</text>
</comment>
<dbReference type="OrthoDB" id="2943660at2759"/>
<sequence>MQITDITVFSYEAKYVHGQYSMSGGRVATGHPSIVVRIRTTDGVEGWAESAPLGSDYLPSSFTRELAAIKELGPHIIGQDPRSPAAIDEIMDKAMLGALHAKAVIDMACWDLLGKSSFSVIRIQEPEEAIAQVKEELGCGVTALQLKAGDNPMSDARRVKAVCEMVPGHVQVWADANAGWNLNQALLFARAIGQGVAVGLEQPCPTIFECAEVGRRTGLPIFCDEAVVTLADLFEAHAAGIAGVNIKPSRVGGLTKARTMRDAAVALGMTVVSDDTWGSALTASQNLVLATTTPSRSLRAVDLQCEWIEPLIADVPRLENDGKITASTLPGNGFSNVRMDLLGEPLFTVKQ</sequence>
<dbReference type="GO" id="GO:0046872">
    <property type="term" value="F:metal ion binding"/>
    <property type="evidence" value="ECO:0007669"/>
    <property type="project" value="UniProtKB-KW"/>
</dbReference>
<keyword evidence="7" id="KW-1185">Reference proteome</keyword>
<dbReference type="AlphaFoldDB" id="A0A9N9YRX7"/>
<comment type="cofactor">
    <cofactor evidence="1">
        <name>Mg(2+)</name>
        <dbReference type="ChEBI" id="CHEBI:18420"/>
    </cofactor>
</comment>
<dbReference type="PANTHER" id="PTHR48080">
    <property type="entry name" value="D-GALACTONATE DEHYDRATASE-RELATED"/>
    <property type="match status" value="1"/>
</dbReference>
<dbReference type="Gene3D" id="3.20.20.120">
    <property type="entry name" value="Enolase-like C-terminal domain"/>
    <property type="match status" value="1"/>
</dbReference>
<name>A0A9N9YRX7_9HYPO</name>
<organism evidence="6 7">
    <name type="scientific">Clonostachys rhizophaga</name>
    <dbReference type="NCBI Taxonomy" id="160324"/>
    <lineage>
        <taxon>Eukaryota</taxon>
        <taxon>Fungi</taxon>
        <taxon>Dikarya</taxon>
        <taxon>Ascomycota</taxon>
        <taxon>Pezizomycotina</taxon>
        <taxon>Sordariomycetes</taxon>
        <taxon>Hypocreomycetidae</taxon>
        <taxon>Hypocreales</taxon>
        <taxon>Bionectriaceae</taxon>
        <taxon>Clonostachys</taxon>
    </lineage>
</organism>
<dbReference type="SMART" id="SM00922">
    <property type="entry name" value="MR_MLE"/>
    <property type="match status" value="1"/>
</dbReference>
<dbReference type="PANTHER" id="PTHR48080:SF3">
    <property type="entry name" value="ENOLASE SUPERFAMILY MEMBER DDB_G0284701"/>
    <property type="match status" value="1"/>
</dbReference>
<dbReference type="InterPro" id="IPR018110">
    <property type="entry name" value="Mandel_Rmase/mucon_lact_enz_CS"/>
</dbReference>
<dbReference type="InterPro" id="IPR029017">
    <property type="entry name" value="Enolase-like_N"/>
</dbReference>
<dbReference type="GO" id="GO:0003824">
    <property type="term" value="F:catalytic activity"/>
    <property type="evidence" value="ECO:0007669"/>
    <property type="project" value="UniProtKB-ARBA"/>
</dbReference>
<dbReference type="SUPFAM" id="SSF54826">
    <property type="entry name" value="Enolase N-terminal domain-like"/>
    <property type="match status" value="1"/>
</dbReference>
<dbReference type="Gene3D" id="3.30.390.10">
    <property type="entry name" value="Enolase-like, N-terminal domain"/>
    <property type="match status" value="1"/>
</dbReference>
<dbReference type="FunFam" id="3.30.390.10:FF:000009">
    <property type="entry name" value="Hydrophobic dipeptide epimerase"/>
    <property type="match status" value="1"/>
</dbReference>
<dbReference type="Proteomes" id="UP000696573">
    <property type="component" value="Unassembled WGS sequence"/>
</dbReference>
<evidence type="ECO:0000256" key="4">
    <source>
        <dbReference type="ARBA" id="ARBA00022842"/>
    </source>
</evidence>
<protein>
    <recommendedName>
        <fullName evidence="5">Mandelate racemase/muconate lactonizing enzyme C-terminal domain-containing protein</fullName>
    </recommendedName>
</protein>
<dbReference type="PROSITE" id="PS00909">
    <property type="entry name" value="MR_MLE_2"/>
    <property type="match status" value="1"/>
</dbReference>
<dbReference type="InterPro" id="IPR013341">
    <property type="entry name" value="Mandelate_racemase_N_dom"/>
</dbReference>
<dbReference type="InterPro" id="IPR013342">
    <property type="entry name" value="Mandelate_racemase_C"/>
</dbReference>
<dbReference type="InterPro" id="IPR029065">
    <property type="entry name" value="Enolase_C-like"/>
</dbReference>
<evidence type="ECO:0000259" key="5">
    <source>
        <dbReference type="SMART" id="SM00922"/>
    </source>
</evidence>
<dbReference type="InterPro" id="IPR034593">
    <property type="entry name" value="DgoD-like"/>
</dbReference>
<evidence type="ECO:0000256" key="2">
    <source>
        <dbReference type="ARBA" id="ARBA00008031"/>
    </source>
</evidence>
<evidence type="ECO:0000313" key="7">
    <source>
        <dbReference type="Proteomes" id="UP000696573"/>
    </source>
</evidence>
<dbReference type="Pfam" id="PF13378">
    <property type="entry name" value="MR_MLE_C"/>
    <property type="match status" value="1"/>
</dbReference>
<proteinExistence type="inferred from homology"/>
<keyword evidence="4" id="KW-0460">Magnesium</keyword>
<evidence type="ECO:0000256" key="1">
    <source>
        <dbReference type="ARBA" id="ARBA00001946"/>
    </source>
</evidence>
<gene>
    <name evidence="6" type="ORF">CRHIZ90672A_00012309</name>
</gene>
<feature type="domain" description="Mandelate racemase/muconate lactonizing enzyme C-terminal" evidence="5">
    <location>
        <begin position="126"/>
        <end position="220"/>
    </location>
</feature>
<dbReference type="GO" id="GO:0009063">
    <property type="term" value="P:amino acid catabolic process"/>
    <property type="evidence" value="ECO:0007669"/>
    <property type="project" value="InterPro"/>
</dbReference>
<dbReference type="Pfam" id="PF02746">
    <property type="entry name" value="MR_MLE_N"/>
    <property type="match status" value="1"/>
</dbReference>
<evidence type="ECO:0000256" key="3">
    <source>
        <dbReference type="ARBA" id="ARBA00022723"/>
    </source>
</evidence>
<dbReference type="EMBL" id="CABFNQ020000764">
    <property type="protein sequence ID" value="CAH0041844.1"/>
    <property type="molecule type" value="Genomic_DNA"/>
</dbReference>
<dbReference type="SUPFAM" id="SSF51604">
    <property type="entry name" value="Enolase C-terminal domain-like"/>
    <property type="match status" value="1"/>
</dbReference>